<keyword evidence="4" id="KW-1185">Reference proteome</keyword>
<dbReference type="EMBL" id="MCGO01000045">
    <property type="protein sequence ID" value="ORY38157.1"/>
    <property type="molecule type" value="Genomic_DNA"/>
</dbReference>
<feature type="compositionally biased region" description="Basic residues" evidence="2">
    <location>
        <begin position="25"/>
        <end position="38"/>
    </location>
</feature>
<dbReference type="Proteomes" id="UP000193642">
    <property type="component" value="Unassembled WGS sequence"/>
</dbReference>
<protein>
    <recommendedName>
        <fullName evidence="5">Pre-mRNA-splicing factor CWC26</fullName>
    </recommendedName>
</protein>
<reference evidence="3 4" key="1">
    <citation type="submission" date="2016-07" db="EMBL/GenBank/DDBJ databases">
        <title>Pervasive Adenine N6-methylation of Active Genes in Fungi.</title>
        <authorList>
            <consortium name="DOE Joint Genome Institute"/>
            <person name="Mondo S.J."/>
            <person name="Dannebaum R.O."/>
            <person name="Kuo R.C."/>
            <person name="Labutti K."/>
            <person name="Haridas S."/>
            <person name="Kuo A."/>
            <person name="Salamov A."/>
            <person name="Ahrendt S.R."/>
            <person name="Lipzen A."/>
            <person name="Sullivan W."/>
            <person name="Andreopoulos W.B."/>
            <person name="Clum A."/>
            <person name="Lindquist E."/>
            <person name="Daum C."/>
            <person name="Ramamoorthy G.K."/>
            <person name="Gryganskyi A."/>
            <person name="Culley D."/>
            <person name="Magnuson J.K."/>
            <person name="James T.Y."/>
            <person name="O'Malley M.A."/>
            <person name="Stajich J.E."/>
            <person name="Spatafora J.W."/>
            <person name="Visel A."/>
            <person name="Grigoriev I.V."/>
        </authorList>
    </citation>
    <scope>NUCLEOTIDE SEQUENCE [LARGE SCALE GENOMIC DNA]</scope>
    <source>
        <strain evidence="3 4">JEL800</strain>
    </source>
</reference>
<gene>
    <name evidence="3" type="ORF">BCR33DRAFT_720869</name>
</gene>
<dbReference type="GO" id="GO:0003723">
    <property type="term" value="F:RNA binding"/>
    <property type="evidence" value="ECO:0007669"/>
    <property type="project" value="TreeGrafter"/>
</dbReference>
<dbReference type="InterPro" id="IPR051112">
    <property type="entry name" value="CWC26_splicing_factor"/>
</dbReference>
<sequence length="299" mass="33336">MSSKAELLLRYTSMPPPTTSSAPTTKRRKKSHASKPSHQKGSVVLVDDDDFPAFATETAQLADLDDVQIAAAPASKGFSAAAWDDVRPARTQTVKDVQSQMEAEGYLVHIEDNVHADDVVHRAASRRSPSPSPPPVSRRRTPSRSPSPSPPPAASASSKGPTVYRDKLGRLVNKDKELELDALKQERLREEEAERLKFKGGLAQEKERDRMQERLRKERNSKFAVSINDEELNERLKGKQHWGDPLANTSNRSTTLHGTLCTKQIRIEPGYRWDGLDRGNGFELKLTQSKYAKVSTEDM</sequence>
<dbReference type="OrthoDB" id="6022at2759"/>
<name>A0A1Y2BU49_9FUNG</name>
<dbReference type="InterPro" id="IPR018609">
    <property type="entry name" value="Bud13"/>
</dbReference>
<dbReference type="Pfam" id="PF09736">
    <property type="entry name" value="Bud13"/>
    <property type="match status" value="1"/>
</dbReference>
<dbReference type="GO" id="GO:0000398">
    <property type="term" value="P:mRNA splicing, via spliceosome"/>
    <property type="evidence" value="ECO:0007669"/>
    <property type="project" value="TreeGrafter"/>
</dbReference>
<feature type="region of interest" description="Disordered" evidence="2">
    <location>
        <begin position="117"/>
        <end position="164"/>
    </location>
</feature>
<evidence type="ECO:0000256" key="1">
    <source>
        <dbReference type="ARBA" id="ARBA00011069"/>
    </source>
</evidence>
<dbReference type="GO" id="GO:0005684">
    <property type="term" value="C:U2-type spliceosomal complex"/>
    <property type="evidence" value="ECO:0007669"/>
    <property type="project" value="TreeGrafter"/>
</dbReference>
<evidence type="ECO:0000256" key="2">
    <source>
        <dbReference type="SAM" id="MobiDB-lite"/>
    </source>
</evidence>
<feature type="region of interest" description="Disordered" evidence="2">
    <location>
        <begin position="1"/>
        <end position="44"/>
    </location>
</feature>
<evidence type="ECO:0000313" key="3">
    <source>
        <dbReference type="EMBL" id="ORY38157.1"/>
    </source>
</evidence>
<evidence type="ECO:0000313" key="4">
    <source>
        <dbReference type="Proteomes" id="UP000193642"/>
    </source>
</evidence>
<proteinExistence type="inferred from homology"/>
<dbReference type="PANTHER" id="PTHR31809:SF0">
    <property type="entry name" value="BUD13 HOMOLOG"/>
    <property type="match status" value="1"/>
</dbReference>
<dbReference type="GO" id="GO:0070274">
    <property type="term" value="C:RES complex"/>
    <property type="evidence" value="ECO:0007669"/>
    <property type="project" value="TreeGrafter"/>
</dbReference>
<dbReference type="AlphaFoldDB" id="A0A1Y2BU49"/>
<organism evidence="3 4">
    <name type="scientific">Rhizoclosmatium globosum</name>
    <dbReference type="NCBI Taxonomy" id="329046"/>
    <lineage>
        <taxon>Eukaryota</taxon>
        <taxon>Fungi</taxon>
        <taxon>Fungi incertae sedis</taxon>
        <taxon>Chytridiomycota</taxon>
        <taxon>Chytridiomycota incertae sedis</taxon>
        <taxon>Chytridiomycetes</taxon>
        <taxon>Chytridiales</taxon>
        <taxon>Chytriomycetaceae</taxon>
        <taxon>Rhizoclosmatium</taxon>
    </lineage>
</organism>
<dbReference type="STRING" id="329046.A0A1Y2BU49"/>
<comment type="caution">
    <text evidence="3">The sequence shown here is derived from an EMBL/GenBank/DDBJ whole genome shotgun (WGS) entry which is preliminary data.</text>
</comment>
<dbReference type="PANTHER" id="PTHR31809">
    <property type="entry name" value="BUD13 HOMOLOG"/>
    <property type="match status" value="1"/>
</dbReference>
<evidence type="ECO:0008006" key="5">
    <source>
        <dbReference type="Google" id="ProtNLM"/>
    </source>
</evidence>
<comment type="similarity">
    <text evidence="1">Belongs to the CWC26 family.</text>
</comment>
<accession>A0A1Y2BU49</accession>